<accession>A0AAP2ZD09</accession>
<dbReference type="RefSeq" id="WP_342809930.1">
    <property type="nucleotide sequence ID" value="NZ_JAOPJZ010000019.1"/>
</dbReference>
<dbReference type="EMBL" id="JAOPJZ010000019">
    <property type="protein sequence ID" value="MCU4753619.1"/>
    <property type="molecule type" value="Genomic_DNA"/>
</dbReference>
<gene>
    <name evidence="1" type="ORF">OB919_16770</name>
</gene>
<organism evidence="1 2">
    <name type="scientific">Natronosalvus hydrolyticus</name>
    <dbReference type="NCBI Taxonomy" id="2979988"/>
    <lineage>
        <taxon>Archaea</taxon>
        <taxon>Methanobacteriati</taxon>
        <taxon>Methanobacteriota</taxon>
        <taxon>Stenosarchaea group</taxon>
        <taxon>Halobacteria</taxon>
        <taxon>Halobacteriales</taxon>
        <taxon>Natrialbaceae</taxon>
        <taxon>Natronosalvus</taxon>
    </lineage>
</organism>
<keyword evidence="2" id="KW-1185">Reference proteome</keyword>
<protein>
    <submittedName>
        <fullName evidence="1">Uncharacterized protein</fullName>
    </submittedName>
</protein>
<dbReference type="Proteomes" id="UP001321047">
    <property type="component" value="Unassembled WGS sequence"/>
</dbReference>
<sequence length="226" mass="24367">MKPQLETISRRQVLGSVGVVGMVGLGFRRPGVTDDGPAYTDYTYARPDDENGPRLRVAWYSTYNGAVKNTTPGTDEYVDDYSESIYGPLVAESNVLPGDSGTVALSCVAEEMDARIRLFPTVAGDLSQVVEVAFWHDTGILGIGSCAGTDEIPDNPAYRGTLAAFSETYGEDGLLLRKGFSNCLSEGDRHCLGFAWWLNESIGNEWQGQGLEFGLTFVATQCGGLL</sequence>
<evidence type="ECO:0000313" key="1">
    <source>
        <dbReference type="EMBL" id="MCU4753619.1"/>
    </source>
</evidence>
<evidence type="ECO:0000313" key="2">
    <source>
        <dbReference type="Proteomes" id="UP001321047"/>
    </source>
</evidence>
<comment type="caution">
    <text evidence="1">The sequence shown here is derived from an EMBL/GenBank/DDBJ whole genome shotgun (WGS) entry which is preliminary data.</text>
</comment>
<name>A0AAP2ZD09_9EURY</name>
<proteinExistence type="predicted"/>
<reference evidence="1 2" key="1">
    <citation type="submission" date="2022-09" db="EMBL/GenBank/DDBJ databases">
        <title>Enrichment on poylsaccharides allowed isolation of novel metabolic and taxonomic groups of Haloarchaea.</title>
        <authorList>
            <person name="Sorokin D.Y."/>
            <person name="Elcheninov A.G."/>
            <person name="Khizhniak T.V."/>
            <person name="Kolganova T.V."/>
            <person name="Kublanov I.V."/>
        </authorList>
    </citation>
    <scope>NUCLEOTIDE SEQUENCE [LARGE SCALE GENOMIC DNA]</scope>
    <source>
        <strain evidence="1 2">AArc-curdl1</strain>
    </source>
</reference>
<dbReference type="AlphaFoldDB" id="A0AAP2ZD09"/>